<reference evidence="2" key="1">
    <citation type="journal article" date="2019" name="bioRxiv">
        <title>The Genome of the Zebra Mussel, Dreissena polymorpha: A Resource for Invasive Species Research.</title>
        <authorList>
            <person name="McCartney M.A."/>
            <person name="Auch B."/>
            <person name="Kono T."/>
            <person name="Mallez S."/>
            <person name="Zhang Y."/>
            <person name="Obille A."/>
            <person name="Becker A."/>
            <person name="Abrahante J.E."/>
            <person name="Garbe J."/>
            <person name="Badalamenti J.P."/>
            <person name="Herman A."/>
            <person name="Mangelson H."/>
            <person name="Liachko I."/>
            <person name="Sullivan S."/>
            <person name="Sone E.D."/>
            <person name="Koren S."/>
            <person name="Silverstein K.A.T."/>
            <person name="Beckman K.B."/>
            <person name="Gohl D.M."/>
        </authorList>
    </citation>
    <scope>NUCLEOTIDE SEQUENCE</scope>
    <source>
        <strain evidence="2">Duluth1</strain>
        <tissue evidence="2">Whole animal</tissue>
    </source>
</reference>
<sequence>MEAIKWTVKAWQTTQASAIQKCFRACGFTAETTETSDDEYPDDDIPLADLVLHFRFCWMSSHHLTQTSRLMTPSGKQTSSTAIERTPPTSPMPPIPPSTPMMRARLKRKRRKCLRDFQRDPRLCSPSAEVRT</sequence>
<comment type="caution">
    <text evidence="2">The sequence shown here is derived from an EMBL/GenBank/DDBJ whole genome shotgun (WGS) entry which is preliminary data.</text>
</comment>
<evidence type="ECO:0000313" key="3">
    <source>
        <dbReference type="Proteomes" id="UP000828390"/>
    </source>
</evidence>
<dbReference type="AlphaFoldDB" id="A0A9D4MG32"/>
<keyword evidence="3" id="KW-1185">Reference proteome</keyword>
<dbReference type="EMBL" id="JAIWYP010000002">
    <property type="protein sequence ID" value="KAH3875903.1"/>
    <property type="molecule type" value="Genomic_DNA"/>
</dbReference>
<feature type="compositionally biased region" description="Polar residues" evidence="1">
    <location>
        <begin position="68"/>
        <end position="83"/>
    </location>
</feature>
<evidence type="ECO:0000256" key="1">
    <source>
        <dbReference type="SAM" id="MobiDB-lite"/>
    </source>
</evidence>
<organism evidence="2 3">
    <name type="scientific">Dreissena polymorpha</name>
    <name type="common">Zebra mussel</name>
    <name type="synonym">Mytilus polymorpha</name>
    <dbReference type="NCBI Taxonomy" id="45954"/>
    <lineage>
        <taxon>Eukaryota</taxon>
        <taxon>Metazoa</taxon>
        <taxon>Spiralia</taxon>
        <taxon>Lophotrochozoa</taxon>
        <taxon>Mollusca</taxon>
        <taxon>Bivalvia</taxon>
        <taxon>Autobranchia</taxon>
        <taxon>Heteroconchia</taxon>
        <taxon>Euheterodonta</taxon>
        <taxon>Imparidentia</taxon>
        <taxon>Neoheterodontei</taxon>
        <taxon>Myida</taxon>
        <taxon>Dreissenoidea</taxon>
        <taxon>Dreissenidae</taxon>
        <taxon>Dreissena</taxon>
    </lineage>
</organism>
<protein>
    <submittedName>
        <fullName evidence="2">Uncharacterized protein</fullName>
    </submittedName>
</protein>
<feature type="region of interest" description="Disordered" evidence="1">
    <location>
        <begin position="68"/>
        <end position="110"/>
    </location>
</feature>
<name>A0A9D4MG32_DREPO</name>
<gene>
    <name evidence="2" type="ORF">DPMN_039185</name>
</gene>
<proteinExistence type="predicted"/>
<reference evidence="2" key="2">
    <citation type="submission" date="2020-11" db="EMBL/GenBank/DDBJ databases">
        <authorList>
            <person name="McCartney M.A."/>
            <person name="Auch B."/>
            <person name="Kono T."/>
            <person name="Mallez S."/>
            <person name="Becker A."/>
            <person name="Gohl D.M."/>
            <person name="Silverstein K.A.T."/>
            <person name="Koren S."/>
            <person name="Bechman K.B."/>
            <person name="Herman A."/>
            <person name="Abrahante J.E."/>
            <person name="Garbe J."/>
        </authorList>
    </citation>
    <scope>NUCLEOTIDE SEQUENCE</scope>
    <source>
        <strain evidence="2">Duluth1</strain>
        <tissue evidence="2">Whole animal</tissue>
    </source>
</reference>
<dbReference type="Proteomes" id="UP000828390">
    <property type="component" value="Unassembled WGS sequence"/>
</dbReference>
<accession>A0A9D4MG32</accession>
<evidence type="ECO:0000313" key="2">
    <source>
        <dbReference type="EMBL" id="KAH3875903.1"/>
    </source>
</evidence>
<feature type="compositionally biased region" description="Pro residues" evidence="1">
    <location>
        <begin position="88"/>
        <end position="99"/>
    </location>
</feature>